<dbReference type="AlphaFoldDB" id="A0AB38VRJ1"/>
<evidence type="ECO:0008006" key="3">
    <source>
        <dbReference type="Google" id="ProtNLM"/>
    </source>
</evidence>
<protein>
    <recommendedName>
        <fullName evidence="3">Polyketide cyclase / dehydrase and lipid transport</fullName>
    </recommendedName>
</protein>
<sequence>MGKLTVVWEEELPYSAQQFWHVVTDLTNWQWRSDLSLCEVIDERKFIEFPKKANLYDFIQPVSKNPIFGNFK</sequence>
<accession>A0AB38VRJ1</accession>
<evidence type="ECO:0000313" key="1">
    <source>
        <dbReference type="EMBL" id="VEH06488.1"/>
    </source>
</evidence>
<reference evidence="1 2" key="1">
    <citation type="submission" date="2018-12" db="EMBL/GenBank/DDBJ databases">
        <authorList>
            <consortium name="Pathogen Informatics"/>
        </authorList>
    </citation>
    <scope>NUCLEOTIDE SEQUENCE [LARGE SCALE GENOMIC DNA]</scope>
    <source>
        <strain evidence="1 2">NCTC949</strain>
    </source>
</reference>
<evidence type="ECO:0000313" key="2">
    <source>
        <dbReference type="Proteomes" id="UP000271380"/>
    </source>
</evidence>
<gene>
    <name evidence="1" type="ORF">NCTC949_01146</name>
</gene>
<dbReference type="RefSeq" id="WP_126316779.1">
    <property type="nucleotide sequence ID" value="NZ_LR134377.1"/>
</dbReference>
<dbReference type="Proteomes" id="UP000271380">
    <property type="component" value="Chromosome"/>
</dbReference>
<name>A0AB38VRJ1_9CORY</name>
<proteinExistence type="predicted"/>
<organism evidence="1 2">
    <name type="scientific">Corynebacterium kutscheri</name>
    <dbReference type="NCBI Taxonomy" id="35755"/>
    <lineage>
        <taxon>Bacteria</taxon>
        <taxon>Bacillati</taxon>
        <taxon>Actinomycetota</taxon>
        <taxon>Actinomycetes</taxon>
        <taxon>Mycobacteriales</taxon>
        <taxon>Corynebacteriaceae</taxon>
        <taxon>Corynebacterium</taxon>
    </lineage>
</organism>
<dbReference type="EMBL" id="LR134377">
    <property type="protein sequence ID" value="VEH06488.1"/>
    <property type="molecule type" value="Genomic_DNA"/>
</dbReference>